<evidence type="ECO:0000313" key="3">
    <source>
        <dbReference type="EMBL" id="KAL0953364.1"/>
    </source>
</evidence>
<keyword evidence="4" id="KW-1185">Reference proteome</keyword>
<dbReference type="EMBL" id="JASNQZ010000008">
    <property type="protein sequence ID" value="KAL0953364.1"/>
    <property type="molecule type" value="Genomic_DNA"/>
</dbReference>
<reference evidence="4" key="1">
    <citation type="submission" date="2024-06" db="EMBL/GenBank/DDBJ databases">
        <title>Multi-omics analyses provide insights into the biosynthesis of the anticancer antibiotic pleurotin in Hohenbuehelia grisea.</title>
        <authorList>
            <person name="Weaver J.A."/>
            <person name="Alberti F."/>
        </authorList>
    </citation>
    <scope>NUCLEOTIDE SEQUENCE [LARGE SCALE GENOMIC DNA]</scope>
    <source>
        <strain evidence="4">T-177</strain>
    </source>
</reference>
<evidence type="ECO:0000313" key="4">
    <source>
        <dbReference type="Proteomes" id="UP001556367"/>
    </source>
</evidence>
<evidence type="ECO:0000256" key="2">
    <source>
        <dbReference type="SAM" id="SignalP"/>
    </source>
</evidence>
<keyword evidence="2" id="KW-0732">Signal</keyword>
<feature type="signal peptide" evidence="2">
    <location>
        <begin position="1"/>
        <end position="20"/>
    </location>
</feature>
<organism evidence="3 4">
    <name type="scientific">Hohenbuehelia grisea</name>
    <dbReference type="NCBI Taxonomy" id="104357"/>
    <lineage>
        <taxon>Eukaryota</taxon>
        <taxon>Fungi</taxon>
        <taxon>Dikarya</taxon>
        <taxon>Basidiomycota</taxon>
        <taxon>Agaricomycotina</taxon>
        <taxon>Agaricomycetes</taxon>
        <taxon>Agaricomycetidae</taxon>
        <taxon>Agaricales</taxon>
        <taxon>Pleurotineae</taxon>
        <taxon>Pleurotaceae</taxon>
        <taxon>Hohenbuehelia</taxon>
    </lineage>
</organism>
<sequence>MQIFVTKALVLLVVIASARANVVCIIKGFSDDTDKAGLHSCLDGYRTDNWNGIDCGGEGWFKGTHNYKSPQNCYDACYRCISQSIDAGASDVESTTATVHAVPVVGAVAVEAVVEGSLVGVIRERVDGAHDVGEGAGGRSEDGPNGARQKKKLRIESTNAYASTDKTGSTESHLRTVTM</sequence>
<name>A0ABR3JCJ4_9AGAR</name>
<feature type="compositionally biased region" description="Polar residues" evidence="1">
    <location>
        <begin position="156"/>
        <end position="179"/>
    </location>
</feature>
<feature type="region of interest" description="Disordered" evidence="1">
    <location>
        <begin position="130"/>
        <end position="179"/>
    </location>
</feature>
<accession>A0ABR3JCJ4</accession>
<feature type="chain" id="PRO_5047011546" evidence="2">
    <location>
        <begin position="21"/>
        <end position="179"/>
    </location>
</feature>
<evidence type="ECO:0000256" key="1">
    <source>
        <dbReference type="SAM" id="MobiDB-lite"/>
    </source>
</evidence>
<dbReference type="Proteomes" id="UP001556367">
    <property type="component" value="Unassembled WGS sequence"/>
</dbReference>
<proteinExistence type="predicted"/>
<gene>
    <name evidence="3" type="ORF">HGRIS_004601</name>
</gene>
<protein>
    <submittedName>
        <fullName evidence="3">Uncharacterized protein</fullName>
    </submittedName>
</protein>
<comment type="caution">
    <text evidence="3">The sequence shown here is derived from an EMBL/GenBank/DDBJ whole genome shotgun (WGS) entry which is preliminary data.</text>
</comment>